<proteinExistence type="predicted"/>
<keyword evidence="2" id="KW-1185">Reference proteome</keyword>
<sequence length="169" mass="19310">MDTVVSRRPCFIEEDDGLASLADMEAGFSGNHHQNNYTFFSRPLSYARKSSFLNISSSSSTACFSPRSGPRFYDARYEEHQPYFLEACSLCKKLLGNRDIYMYRSAIVLRGDTPFCSEECRQEQIDMDEAKEKNRNLSSSMKALRKKEQRKSATKNQEYSFRTGTVAAA</sequence>
<evidence type="ECO:0000313" key="2">
    <source>
        <dbReference type="Proteomes" id="UP001163603"/>
    </source>
</evidence>
<comment type="caution">
    <text evidence="1">The sequence shown here is derived from an EMBL/GenBank/DDBJ whole genome shotgun (WGS) entry which is preliminary data.</text>
</comment>
<dbReference type="Proteomes" id="UP001163603">
    <property type="component" value="Chromosome 2"/>
</dbReference>
<protein>
    <submittedName>
        <fullName evidence="1">Uncharacterized protein</fullName>
    </submittedName>
</protein>
<dbReference type="EMBL" id="CM047737">
    <property type="protein sequence ID" value="KAJ0048716.1"/>
    <property type="molecule type" value="Genomic_DNA"/>
</dbReference>
<name>A0ACC0ZE01_9ROSI</name>
<gene>
    <name evidence="1" type="ORF">Pint_15722</name>
</gene>
<accession>A0ACC0ZE01</accession>
<evidence type="ECO:0000313" key="1">
    <source>
        <dbReference type="EMBL" id="KAJ0048716.1"/>
    </source>
</evidence>
<organism evidence="1 2">
    <name type="scientific">Pistacia integerrima</name>
    <dbReference type="NCBI Taxonomy" id="434235"/>
    <lineage>
        <taxon>Eukaryota</taxon>
        <taxon>Viridiplantae</taxon>
        <taxon>Streptophyta</taxon>
        <taxon>Embryophyta</taxon>
        <taxon>Tracheophyta</taxon>
        <taxon>Spermatophyta</taxon>
        <taxon>Magnoliopsida</taxon>
        <taxon>eudicotyledons</taxon>
        <taxon>Gunneridae</taxon>
        <taxon>Pentapetalae</taxon>
        <taxon>rosids</taxon>
        <taxon>malvids</taxon>
        <taxon>Sapindales</taxon>
        <taxon>Anacardiaceae</taxon>
        <taxon>Pistacia</taxon>
    </lineage>
</organism>
<reference evidence="2" key="1">
    <citation type="journal article" date="2023" name="G3 (Bethesda)">
        <title>Genome assembly and association tests identify interacting loci associated with vigor, precocity, and sex in interspecific pistachio rootstocks.</title>
        <authorList>
            <person name="Palmer W."/>
            <person name="Jacygrad E."/>
            <person name="Sagayaradj S."/>
            <person name="Cavanaugh K."/>
            <person name="Han R."/>
            <person name="Bertier L."/>
            <person name="Beede B."/>
            <person name="Kafkas S."/>
            <person name="Golino D."/>
            <person name="Preece J."/>
            <person name="Michelmore R."/>
        </authorList>
    </citation>
    <scope>NUCLEOTIDE SEQUENCE [LARGE SCALE GENOMIC DNA]</scope>
</reference>